<evidence type="ECO:0000256" key="1">
    <source>
        <dbReference type="ARBA" id="ARBA00022679"/>
    </source>
</evidence>
<name>A0A933L7B9_9HYPH</name>
<dbReference type="PROSITE" id="PS50005">
    <property type="entry name" value="TPR"/>
    <property type="match status" value="1"/>
</dbReference>
<dbReference type="PANTHER" id="PTHR12788">
    <property type="entry name" value="PROTEIN-TYROSINE SULFOTRANSFERASE 2"/>
    <property type="match status" value="1"/>
</dbReference>
<dbReference type="PANTHER" id="PTHR12788:SF10">
    <property type="entry name" value="PROTEIN-TYROSINE SULFOTRANSFERASE"/>
    <property type="match status" value="1"/>
</dbReference>
<feature type="repeat" description="TPR" evidence="2">
    <location>
        <begin position="74"/>
        <end position="107"/>
    </location>
</feature>
<accession>A0A933L7B9</accession>
<reference evidence="3" key="1">
    <citation type="submission" date="2020-07" db="EMBL/GenBank/DDBJ databases">
        <title>Huge and variable diversity of episymbiotic CPR bacteria and DPANN archaea in groundwater ecosystems.</title>
        <authorList>
            <person name="He C.Y."/>
            <person name="Keren R."/>
            <person name="Whittaker M."/>
            <person name="Farag I.F."/>
            <person name="Doudna J."/>
            <person name="Cate J.H.D."/>
            <person name="Banfield J.F."/>
        </authorList>
    </citation>
    <scope>NUCLEOTIDE SEQUENCE</scope>
    <source>
        <strain evidence="3">NC_groundwater_1586_Pr3_B-0.1um_66_15</strain>
    </source>
</reference>
<sequence>MVDPSLPGPDAAWALLQQERFAEAIDLSARILARYPNNVSAIACHAMAIWRDRGDDAQAIGELKRAVELAPGESSLRHNLGVLLTSSGDVEAAAQQYREALRLKPDDTLAFWGLGLNHRFGQEDELIRSMVALHDDASLETLRREFLAFGLAKAFDDLNAPERAIGYALEANRLGARPWDATGAGRALARITALADDDAFRRARSSGHPTRAPLFIVGMNRSGTTLVESILSRHPDVLALGESPQIHRAESDARLRRSASGQPAELGRDWLAARAEGLVRGWAARAQRPFRIVTDKLPDNALRLGLIRQLFPRARVIHMRRHPLDVGVSNFFQRFGEGQGFSTRLDWIGLYTRQVADSMGVWKRGLDLEILEVSYEALVADPEPEIRRLARFAGLDWSDALLTPEQSTRAVKTASQWQVRQPINSRSVGRWKRYEPWLGPMIEAMGGFAWIDRYVAEGGFT</sequence>
<comment type="caution">
    <text evidence="3">The sequence shown here is derived from an EMBL/GenBank/DDBJ whole genome shotgun (WGS) entry which is preliminary data.</text>
</comment>
<dbReference type="Pfam" id="PF13469">
    <property type="entry name" value="Sulfotransfer_3"/>
    <property type="match status" value="1"/>
</dbReference>
<dbReference type="Gene3D" id="1.25.40.10">
    <property type="entry name" value="Tetratricopeptide repeat domain"/>
    <property type="match status" value="1"/>
</dbReference>
<organism evidence="3 4">
    <name type="scientific">Devosia nanyangense</name>
    <dbReference type="NCBI Taxonomy" id="1228055"/>
    <lineage>
        <taxon>Bacteria</taxon>
        <taxon>Pseudomonadati</taxon>
        <taxon>Pseudomonadota</taxon>
        <taxon>Alphaproteobacteria</taxon>
        <taxon>Hyphomicrobiales</taxon>
        <taxon>Devosiaceae</taxon>
        <taxon>Devosia</taxon>
    </lineage>
</organism>
<dbReference type="AlphaFoldDB" id="A0A933L7B9"/>
<dbReference type="Pfam" id="PF13414">
    <property type="entry name" value="TPR_11"/>
    <property type="match status" value="1"/>
</dbReference>
<evidence type="ECO:0000256" key="2">
    <source>
        <dbReference type="PROSITE-ProRule" id="PRU00339"/>
    </source>
</evidence>
<dbReference type="SUPFAM" id="SSF48452">
    <property type="entry name" value="TPR-like"/>
    <property type="match status" value="1"/>
</dbReference>
<evidence type="ECO:0000313" key="4">
    <source>
        <dbReference type="Proteomes" id="UP000782610"/>
    </source>
</evidence>
<dbReference type="InterPro" id="IPR019734">
    <property type="entry name" value="TPR_rpt"/>
</dbReference>
<dbReference type="InterPro" id="IPR027417">
    <property type="entry name" value="P-loop_NTPase"/>
</dbReference>
<protein>
    <submittedName>
        <fullName evidence="3">Sulfotransferase</fullName>
    </submittedName>
</protein>
<keyword evidence="1" id="KW-0808">Transferase</keyword>
<evidence type="ECO:0000313" key="3">
    <source>
        <dbReference type="EMBL" id="MBI4923711.1"/>
    </source>
</evidence>
<dbReference type="Proteomes" id="UP000782610">
    <property type="component" value="Unassembled WGS sequence"/>
</dbReference>
<proteinExistence type="predicted"/>
<keyword evidence="2" id="KW-0802">TPR repeat</keyword>
<dbReference type="PROSITE" id="PS50293">
    <property type="entry name" value="TPR_REGION"/>
    <property type="match status" value="1"/>
</dbReference>
<gene>
    <name evidence="3" type="ORF">HY834_18380</name>
</gene>
<dbReference type="InterPro" id="IPR011990">
    <property type="entry name" value="TPR-like_helical_dom_sf"/>
</dbReference>
<dbReference type="EMBL" id="JACRAF010000061">
    <property type="protein sequence ID" value="MBI4923711.1"/>
    <property type="molecule type" value="Genomic_DNA"/>
</dbReference>
<dbReference type="SUPFAM" id="SSF52540">
    <property type="entry name" value="P-loop containing nucleoside triphosphate hydrolases"/>
    <property type="match status" value="1"/>
</dbReference>
<dbReference type="InterPro" id="IPR026634">
    <property type="entry name" value="TPST-like"/>
</dbReference>
<dbReference type="Gene3D" id="3.40.50.300">
    <property type="entry name" value="P-loop containing nucleotide triphosphate hydrolases"/>
    <property type="match status" value="1"/>
</dbReference>
<dbReference type="GO" id="GO:0008476">
    <property type="term" value="F:protein-tyrosine sulfotransferase activity"/>
    <property type="evidence" value="ECO:0007669"/>
    <property type="project" value="InterPro"/>
</dbReference>